<keyword evidence="1" id="KW-0732">Signal</keyword>
<accession>A0A0H3J2X3</accession>
<dbReference type="eggNOG" id="ENOG5032KY8">
    <property type="taxonomic scope" value="Bacteria"/>
</dbReference>
<dbReference type="PROSITE" id="PS51257">
    <property type="entry name" value="PROKAR_LIPOPROTEIN"/>
    <property type="match status" value="1"/>
</dbReference>
<keyword evidence="5" id="KW-1185">Reference proteome</keyword>
<dbReference type="KEGG" id="cpae:CPAST_c10370"/>
<evidence type="ECO:0000256" key="1">
    <source>
        <dbReference type="SAM" id="SignalP"/>
    </source>
</evidence>
<sequence>MKGTILKKIFIVILASLLFTGCNSNLQVKTKDTKAQNTKVTNNTNRSTPEETVKSYYRSEISKDAEFLSEYFVNPVISETGSVKKKLNAFKVDKMEVIKLFNVKKQGNYAVIICSFNTYFKGIKNPRPDIEIASLVNKNGSWYIINDYGTVSDKDMEWLNASILEEKQFLEKDSDIQKMLSENKKFDQINSAFILRGQKAMIEMQTSNSSF</sequence>
<dbReference type="Proteomes" id="UP000030905">
    <property type="component" value="Chromosome"/>
</dbReference>
<dbReference type="AlphaFoldDB" id="A0A0H3J2X3"/>
<evidence type="ECO:0000313" key="4">
    <source>
        <dbReference type="Proteomes" id="UP000028042"/>
    </source>
</evidence>
<dbReference type="PATRIC" id="fig|1262449.3.peg.1930"/>
<evidence type="ECO:0000313" key="3">
    <source>
        <dbReference type="EMBL" id="KRU12867.1"/>
    </source>
</evidence>
<proteinExistence type="predicted"/>
<evidence type="ECO:0000313" key="2">
    <source>
        <dbReference type="EMBL" id="AJA51125.1"/>
    </source>
</evidence>
<dbReference type="EMBL" id="JPGY02000001">
    <property type="protein sequence ID" value="KRU12867.1"/>
    <property type="molecule type" value="Genomic_DNA"/>
</dbReference>
<dbReference type="RefSeq" id="WP_003444639.1">
    <property type="nucleotide sequence ID" value="NZ_ANZB01000005.1"/>
</dbReference>
<reference evidence="3" key="2">
    <citation type="submission" date="2015-10" db="EMBL/GenBank/DDBJ databases">
        <title>Improved Draft Genome Sequence of Clostridium pasteurianum Strain ATCC 6013 (DSM 525) Using a Hybrid Next-Generation Sequencing Approach.</title>
        <authorList>
            <person name="Pyne M.E."/>
            <person name="Utturkar S.M."/>
            <person name="Brown S.D."/>
            <person name="Moo-Young M."/>
            <person name="Chung D.A."/>
            <person name="Chou P.C."/>
        </authorList>
    </citation>
    <scope>NUCLEOTIDE SEQUENCE</scope>
    <source>
        <strain evidence="3">ATCC 6013</strain>
    </source>
</reference>
<evidence type="ECO:0000313" key="5">
    <source>
        <dbReference type="Proteomes" id="UP000030905"/>
    </source>
</evidence>
<evidence type="ECO:0008006" key="6">
    <source>
        <dbReference type="Google" id="ProtNLM"/>
    </source>
</evidence>
<protein>
    <recommendedName>
        <fullName evidence="6">Lipoprotein</fullName>
    </recommendedName>
</protein>
<dbReference type="KEGG" id="cpat:CLPA_c10370"/>
<feature type="signal peptide" evidence="1">
    <location>
        <begin position="1"/>
        <end position="24"/>
    </location>
</feature>
<dbReference type="GeneID" id="93073235"/>
<feature type="chain" id="PRO_5038209358" description="Lipoprotein" evidence="1">
    <location>
        <begin position="25"/>
        <end position="211"/>
    </location>
</feature>
<name>A0A0H3J2X3_CLOPA</name>
<dbReference type="Proteomes" id="UP000028042">
    <property type="component" value="Unassembled WGS sequence"/>
</dbReference>
<reference evidence="3 4" key="3">
    <citation type="journal article" name="Genome Announc.">
        <title>Improved Draft Genome Sequence of Clostridium pasteurianum Strain ATCC 6013 (DSM 525) Using a Hybrid Next-Generation Sequencing Approach.</title>
        <authorList>
            <person name="Pyne M.E."/>
            <person name="Utturkar S."/>
            <person name="Brown S.D."/>
            <person name="Moo-Young M."/>
            <person name="Chung D.A."/>
            <person name="Chou C.P."/>
        </authorList>
    </citation>
    <scope>NUCLEOTIDE SEQUENCE [LARGE SCALE GENOMIC DNA]</scope>
    <source>
        <strain evidence="3 4">ATCC 6013</strain>
    </source>
</reference>
<reference evidence="2 5" key="1">
    <citation type="journal article" date="2015" name="Genome Announc.">
        <title>Complete Genome Sequence of the Nitrogen-Fixing and Solvent-Producing Clostridium pasteurianum DSM 525.</title>
        <authorList>
            <person name="Poehlein A."/>
            <person name="Grosse-Honebrink A."/>
            <person name="Zhang Y."/>
            <person name="Minton N.P."/>
            <person name="Daniel R."/>
        </authorList>
    </citation>
    <scope>NUCLEOTIDE SEQUENCE [LARGE SCALE GENOMIC DNA]</scope>
    <source>
        <strain evidence="2">DSM 525</strain>
        <strain evidence="5">DSM 525 / ATCC 6013</strain>
    </source>
</reference>
<organism evidence="2 5">
    <name type="scientific">Clostridium pasteurianum DSM 525 = ATCC 6013</name>
    <dbReference type="NCBI Taxonomy" id="1262449"/>
    <lineage>
        <taxon>Bacteria</taxon>
        <taxon>Bacillati</taxon>
        <taxon>Bacillota</taxon>
        <taxon>Clostridia</taxon>
        <taxon>Eubacteriales</taxon>
        <taxon>Clostridiaceae</taxon>
        <taxon>Clostridium</taxon>
    </lineage>
</organism>
<dbReference type="EMBL" id="CP009268">
    <property type="protein sequence ID" value="AJA51125.1"/>
    <property type="molecule type" value="Genomic_DNA"/>
</dbReference>
<gene>
    <name evidence="2" type="ORF">CLPA_c10370</name>
    <name evidence="3" type="ORF">CP6013_02115</name>
</gene>